<dbReference type="PANTHER" id="PTHR15081">
    <property type="entry name" value="NUCLEAR AUTOANTIGENIC SPERM PROTEIN NASP -RELATED"/>
    <property type="match status" value="1"/>
</dbReference>
<evidence type="ECO:0000313" key="6">
    <source>
        <dbReference type="Proteomes" id="UP000019384"/>
    </source>
</evidence>
<dbReference type="GeneID" id="34519230"/>
<evidence type="ECO:0000256" key="1">
    <source>
        <dbReference type="ARBA" id="ARBA00022737"/>
    </source>
</evidence>
<evidence type="ECO:0000259" key="4">
    <source>
        <dbReference type="Pfam" id="PF10516"/>
    </source>
</evidence>
<evidence type="ECO:0000313" key="5">
    <source>
        <dbReference type="EMBL" id="CDK25831.1"/>
    </source>
</evidence>
<keyword evidence="6" id="KW-1185">Reference proteome</keyword>
<feature type="region of interest" description="Disordered" evidence="3">
    <location>
        <begin position="160"/>
        <end position="180"/>
    </location>
</feature>
<dbReference type="HOGENOM" id="CLU_028900_0_1_1"/>
<protein>
    <recommendedName>
        <fullName evidence="4">Tetratricopeptide SHNi-TPR domain-containing protein</fullName>
    </recommendedName>
</protein>
<feature type="region of interest" description="Disordered" evidence="3">
    <location>
        <begin position="330"/>
        <end position="349"/>
    </location>
</feature>
<accession>W6MI74</accession>
<feature type="domain" description="Tetratricopeptide SHNi-TPR" evidence="4">
    <location>
        <begin position="188"/>
        <end position="223"/>
    </location>
</feature>
<dbReference type="STRING" id="1382522.W6MI74"/>
<proteinExistence type="predicted"/>
<dbReference type="InterPro" id="IPR011990">
    <property type="entry name" value="TPR-like_helical_dom_sf"/>
</dbReference>
<sequence length="349" mass="38230">MAYPEDVQKLINTAASLYASKDYSAAADKYAEACEKAAAASGSEDADLLFLYGKALFQCAVANSQVLGGVTGGDEKPDDEEAPTEKDSRFQFSEEVPLAEEDDVSEDEGPQKAEESDSEDDQDENEAEEEEQTDFEVAWEILDLTRTLFEAQLAEFDEKDDVKKTEPLLQSESEEPSDPQTLIRKKLADVYDILGEVSLEAENFQQAATDLESSLKLRELLYPIGNGLLSESHYKLSLAFEFCVEDPESTAKAIKQMELAIASMRAAASGVDTDLLQDMKVRLADLKKDPEEKMKEEKDRIIEGILGQAAPTAAPKEAPAPAAVNDLTSMVKKRKPSAGKLVNGKRAKK</sequence>
<gene>
    <name evidence="5" type="ORF">KUCA_T00001801001</name>
</gene>
<dbReference type="OrthoDB" id="5587616at2759"/>
<feature type="compositionally biased region" description="Acidic residues" evidence="3">
    <location>
        <begin position="116"/>
        <end position="134"/>
    </location>
</feature>
<dbReference type="PANTHER" id="PTHR15081:SF1">
    <property type="entry name" value="NUCLEAR AUTOANTIGENIC SPERM PROTEIN"/>
    <property type="match status" value="1"/>
</dbReference>
<dbReference type="InterPro" id="IPR051730">
    <property type="entry name" value="NASP-like"/>
</dbReference>
<dbReference type="GO" id="GO:0006335">
    <property type="term" value="P:DNA replication-dependent chromatin assembly"/>
    <property type="evidence" value="ECO:0007669"/>
    <property type="project" value="TreeGrafter"/>
</dbReference>
<dbReference type="GO" id="GO:0005654">
    <property type="term" value="C:nucleoplasm"/>
    <property type="evidence" value="ECO:0007669"/>
    <property type="project" value="EnsemblFungi"/>
</dbReference>
<reference evidence="5" key="1">
    <citation type="submission" date="2013-12" db="EMBL/GenBank/DDBJ databases">
        <authorList>
            <person name="Genoscope - CEA"/>
        </authorList>
    </citation>
    <scope>NUCLEOTIDE SEQUENCE</scope>
    <source>
        <strain evidence="5">CBS 1993</strain>
    </source>
</reference>
<name>W6MI74_9ASCO</name>
<feature type="compositionally biased region" description="Acidic residues" evidence="3">
    <location>
        <begin position="97"/>
        <end position="108"/>
    </location>
</feature>
<dbReference type="Gene3D" id="1.25.40.10">
    <property type="entry name" value="Tetratricopeptide repeat domain"/>
    <property type="match status" value="1"/>
</dbReference>
<dbReference type="GO" id="GO:0034080">
    <property type="term" value="P:CENP-A containing chromatin assembly"/>
    <property type="evidence" value="ECO:0007669"/>
    <property type="project" value="EnsemblFungi"/>
</dbReference>
<dbReference type="InterPro" id="IPR019544">
    <property type="entry name" value="Tetratricopeptide_SHNi-TPR_dom"/>
</dbReference>
<evidence type="ECO:0000256" key="3">
    <source>
        <dbReference type="SAM" id="MobiDB-lite"/>
    </source>
</evidence>
<keyword evidence="1" id="KW-0677">Repeat</keyword>
<dbReference type="Pfam" id="PF10516">
    <property type="entry name" value="SHNi-TPR"/>
    <property type="match status" value="1"/>
</dbReference>
<organism evidence="5 6">
    <name type="scientific">Kuraishia capsulata CBS 1993</name>
    <dbReference type="NCBI Taxonomy" id="1382522"/>
    <lineage>
        <taxon>Eukaryota</taxon>
        <taxon>Fungi</taxon>
        <taxon>Dikarya</taxon>
        <taxon>Ascomycota</taxon>
        <taxon>Saccharomycotina</taxon>
        <taxon>Pichiomycetes</taxon>
        <taxon>Pichiales</taxon>
        <taxon>Pichiaceae</taxon>
        <taxon>Kuraishia</taxon>
    </lineage>
</organism>
<dbReference type="AlphaFoldDB" id="W6MI74"/>
<dbReference type="GO" id="GO:0042393">
    <property type="term" value="F:histone binding"/>
    <property type="evidence" value="ECO:0007669"/>
    <property type="project" value="TreeGrafter"/>
</dbReference>
<dbReference type="EMBL" id="HG793126">
    <property type="protein sequence ID" value="CDK25831.1"/>
    <property type="molecule type" value="Genomic_DNA"/>
</dbReference>
<dbReference type="Proteomes" id="UP000019384">
    <property type="component" value="Unassembled WGS sequence"/>
</dbReference>
<dbReference type="RefSeq" id="XP_022457842.1">
    <property type="nucleotide sequence ID" value="XM_022604020.1"/>
</dbReference>
<feature type="compositionally biased region" description="Basic residues" evidence="3">
    <location>
        <begin position="331"/>
        <end position="349"/>
    </location>
</feature>
<evidence type="ECO:0000256" key="2">
    <source>
        <dbReference type="ARBA" id="ARBA00022803"/>
    </source>
</evidence>
<reference evidence="5" key="2">
    <citation type="submission" date="2014-02" db="EMBL/GenBank/DDBJ databases">
        <title>Complete DNA sequence of /Kuraishia capsulata/ illustrates novel genomic features among budding yeasts (/Saccharomycotina/).</title>
        <authorList>
            <person name="Morales L."/>
            <person name="Noel B."/>
            <person name="Porcel B."/>
            <person name="Marcet-Houben M."/>
            <person name="Hullo M-F."/>
            <person name="Sacerdot C."/>
            <person name="Tekaia F."/>
            <person name="Leh-Louis V."/>
            <person name="Despons L."/>
            <person name="Khanna V."/>
            <person name="Aury J-M."/>
            <person name="Barbe V."/>
            <person name="Couloux A."/>
            <person name="Labadie K."/>
            <person name="Pelletier E."/>
            <person name="Souciet J-L."/>
            <person name="Boekhout T."/>
            <person name="Gabaldon T."/>
            <person name="Wincker P."/>
            <person name="Dujon B."/>
        </authorList>
    </citation>
    <scope>NUCLEOTIDE SEQUENCE</scope>
    <source>
        <strain evidence="5">CBS 1993</strain>
    </source>
</reference>
<feature type="region of interest" description="Disordered" evidence="3">
    <location>
        <begin position="68"/>
        <end position="136"/>
    </location>
</feature>
<keyword evidence="2" id="KW-0802">TPR repeat</keyword>